<reference evidence="1 2" key="1">
    <citation type="submission" date="2024-11" db="EMBL/GenBank/DDBJ databases">
        <title>Chromosome-level genome assembly of the freshwater bivalve Anodonta woodiana.</title>
        <authorList>
            <person name="Chen X."/>
        </authorList>
    </citation>
    <scope>NUCLEOTIDE SEQUENCE [LARGE SCALE GENOMIC DNA]</scope>
    <source>
        <strain evidence="1">MN2024</strain>
        <tissue evidence="1">Gills</tissue>
    </source>
</reference>
<organism evidence="1 2">
    <name type="scientific">Sinanodonta woodiana</name>
    <name type="common">Chinese pond mussel</name>
    <name type="synonym">Anodonta woodiana</name>
    <dbReference type="NCBI Taxonomy" id="1069815"/>
    <lineage>
        <taxon>Eukaryota</taxon>
        <taxon>Metazoa</taxon>
        <taxon>Spiralia</taxon>
        <taxon>Lophotrochozoa</taxon>
        <taxon>Mollusca</taxon>
        <taxon>Bivalvia</taxon>
        <taxon>Autobranchia</taxon>
        <taxon>Heteroconchia</taxon>
        <taxon>Palaeoheterodonta</taxon>
        <taxon>Unionida</taxon>
        <taxon>Unionoidea</taxon>
        <taxon>Unionidae</taxon>
        <taxon>Unioninae</taxon>
        <taxon>Sinanodonta</taxon>
    </lineage>
</organism>
<keyword evidence="2" id="KW-1185">Reference proteome</keyword>
<dbReference type="Proteomes" id="UP001634394">
    <property type="component" value="Unassembled WGS sequence"/>
</dbReference>
<dbReference type="AlphaFoldDB" id="A0ABD3WTM5"/>
<dbReference type="EMBL" id="JBJQND010000005">
    <property type="protein sequence ID" value="KAL3877152.1"/>
    <property type="molecule type" value="Genomic_DNA"/>
</dbReference>
<protein>
    <recommendedName>
        <fullName evidence="3">SWIM-type domain-containing protein</fullName>
    </recommendedName>
</protein>
<name>A0ABD3WTM5_SINWO</name>
<evidence type="ECO:0008006" key="3">
    <source>
        <dbReference type="Google" id="ProtNLM"/>
    </source>
</evidence>
<sequence length="63" mass="7287">MKEVRITDMPSGVLTCEHVPFRLKGKGSHCTCPCYLQLCQAFLIELIATRHDDYLEMKIAKRF</sequence>
<gene>
    <name evidence="1" type="ORF">ACJMK2_034901</name>
</gene>
<proteinExistence type="predicted"/>
<comment type="caution">
    <text evidence="1">The sequence shown here is derived from an EMBL/GenBank/DDBJ whole genome shotgun (WGS) entry which is preliminary data.</text>
</comment>
<feature type="non-terminal residue" evidence="1">
    <location>
        <position position="63"/>
    </location>
</feature>
<evidence type="ECO:0000313" key="1">
    <source>
        <dbReference type="EMBL" id="KAL3877152.1"/>
    </source>
</evidence>
<accession>A0ABD3WTM5</accession>
<evidence type="ECO:0000313" key="2">
    <source>
        <dbReference type="Proteomes" id="UP001634394"/>
    </source>
</evidence>